<proteinExistence type="predicted"/>
<feature type="compositionally biased region" description="Polar residues" evidence="1">
    <location>
        <begin position="54"/>
        <end position="63"/>
    </location>
</feature>
<gene>
    <name evidence="2" type="ORF">DKT69_00310</name>
</gene>
<evidence type="ECO:0000313" key="3">
    <source>
        <dbReference type="Proteomes" id="UP000246050"/>
    </source>
</evidence>
<organism evidence="2 3">
    <name type="scientific">Micromonospora sicca</name>
    <dbReference type="NCBI Taxonomy" id="2202420"/>
    <lineage>
        <taxon>Bacteria</taxon>
        <taxon>Bacillati</taxon>
        <taxon>Actinomycetota</taxon>
        <taxon>Actinomycetes</taxon>
        <taxon>Micromonosporales</taxon>
        <taxon>Micromonosporaceae</taxon>
        <taxon>Micromonospora</taxon>
    </lineage>
</organism>
<feature type="region of interest" description="Disordered" evidence="1">
    <location>
        <begin position="44"/>
        <end position="63"/>
    </location>
</feature>
<sequence>MRGQDPPFGVGGVGRVVPRPAGRQVIGNGGTYLSIELGSEPLVITRDGPEPSGCSPTSVGTGP</sequence>
<dbReference type="Proteomes" id="UP000246050">
    <property type="component" value="Unassembled WGS sequence"/>
</dbReference>
<dbReference type="EMBL" id="QGKS01000047">
    <property type="protein sequence ID" value="PWR17410.1"/>
    <property type="molecule type" value="Genomic_DNA"/>
</dbReference>
<evidence type="ECO:0000313" key="2">
    <source>
        <dbReference type="EMBL" id="PWR17410.1"/>
    </source>
</evidence>
<comment type="caution">
    <text evidence="2">The sequence shown here is derived from an EMBL/GenBank/DDBJ whole genome shotgun (WGS) entry which is preliminary data.</text>
</comment>
<evidence type="ECO:0000256" key="1">
    <source>
        <dbReference type="SAM" id="MobiDB-lite"/>
    </source>
</evidence>
<protein>
    <submittedName>
        <fullName evidence="2">Uncharacterized protein</fullName>
    </submittedName>
</protein>
<reference evidence="2 3" key="1">
    <citation type="submission" date="2018-05" db="EMBL/GenBank/DDBJ databases">
        <title>Micromonosporas from Atacama Desert.</title>
        <authorList>
            <person name="Carro L."/>
            <person name="Golinska P."/>
            <person name="Klenk H.-P."/>
            <person name="Goodfellow M."/>
        </authorList>
    </citation>
    <scope>NUCLEOTIDE SEQUENCE [LARGE SCALE GENOMIC DNA]</scope>
    <source>
        <strain evidence="2 3">4G51</strain>
    </source>
</reference>
<name>A0A317DTR4_9ACTN</name>
<dbReference type="AlphaFoldDB" id="A0A317DTR4"/>
<accession>A0A317DTR4</accession>